<accession>A0AA85ITY8</accession>
<evidence type="ECO:0000256" key="1">
    <source>
        <dbReference type="SAM" id="MobiDB-lite"/>
    </source>
</evidence>
<sequence>MENPSHVTQEALSMLEAYLNISSEKRCQKFKSSDLKAVEPRFFPKTSYNLPVEKDVEKDVPQVGLEKIDRFDQHENRRLDMPADTKQCETMKKLSQNESQPNFTSANLNDVCLLRNKTNGHEYPPFNLNNGSLPPATQNSGFSPPLDTSVDLGSDNLQPDSLYGSSSIELVSSPPSEDSSRVASHTRNGSSLVSKTSVIKKASTTSSIVRYHSVSSGCAQRSHIIPKTEEWSALEVNCQQNHYTRRCSVRSAPEDMHHCIRMKLKRSAPKKWFKFRLPKGGFAIKPHAEKKLVSDQGEPADSRTASGCTNSIEVTSSLENREVTNHNGDSIRIYHKKPDAHTINKATDGFHHPPFINVFAQLFPRLFRQEESSTSYVSSGFFLRMQRLSTTNTRRVKRHKQRTRKLGKLFNQVSVDEHEEKFHLLPLYTKRRPSELSDQENKEKKDVFTVRQLESTTTNIPNDLSKTMPTKNELSSSPTMNSKTWPVCSPNSKIATEVARLYQGLIETIEDAKLIESTFHTWGQFSIRKPQYYSKDYLPFFSHSSPVRYTKSSKTLHYTTSKNLTTTTEKDFIGYSQSTDQIHLSNSETRKETMNTPESTECKSFVNNELSPNDATKHPGNCSKESFQIENDKEKGDCHADTSTNGNTQYPYAKYVAAMIDALSERLMGKISEDDLELRFRTLEAEATEAAKQSTQSVKRERFLSVSNEAESLSCKNSVQNTCDSSSPEESINTKKEVTQRLANKRCFSIPNINMTSDSPHLSPLEESQRSLKHCCLAQVKRLQQRNKLVITVDLLKRLANHTNYPNFEADVLELLGRQPSWHHIAILYYLTRRLVKHIMALHIRKLQLIQGKSASSNSSVLQHPALINSDSDETEDYNFQLNGSCSLPRASSELCQGV</sequence>
<feature type="compositionally biased region" description="Polar residues" evidence="1">
    <location>
        <begin position="181"/>
        <end position="197"/>
    </location>
</feature>
<keyword evidence="2" id="KW-1185">Reference proteome</keyword>
<dbReference type="Proteomes" id="UP000050795">
    <property type="component" value="Unassembled WGS sequence"/>
</dbReference>
<reference evidence="2" key="1">
    <citation type="submission" date="2022-06" db="EMBL/GenBank/DDBJ databases">
        <authorList>
            <person name="Berger JAMES D."/>
            <person name="Berger JAMES D."/>
        </authorList>
    </citation>
    <scope>NUCLEOTIDE SEQUENCE [LARGE SCALE GENOMIC DNA]</scope>
</reference>
<dbReference type="WBParaSite" id="TREG1_10780.1">
    <property type="protein sequence ID" value="TREG1_10780.1"/>
    <property type="gene ID" value="TREG1_10780"/>
</dbReference>
<organism evidence="2 3">
    <name type="scientific">Trichobilharzia regenti</name>
    <name type="common">Nasal bird schistosome</name>
    <dbReference type="NCBI Taxonomy" id="157069"/>
    <lineage>
        <taxon>Eukaryota</taxon>
        <taxon>Metazoa</taxon>
        <taxon>Spiralia</taxon>
        <taxon>Lophotrochozoa</taxon>
        <taxon>Platyhelminthes</taxon>
        <taxon>Trematoda</taxon>
        <taxon>Digenea</taxon>
        <taxon>Strigeidida</taxon>
        <taxon>Schistosomatoidea</taxon>
        <taxon>Schistosomatidae</taxon>
        <taxon>Trichobilharzia</taxon>
    </lineage>
</organism>
<reference evidence="3" key="2">
    <citation type="submission" date="2023-11" db="UniProtKB">
        <authorList>
            <consortium name="WormBaseParasite"/>
        </authorList>
    </citation>
    <scope>IDENTIFICATION</scope>
</reference>
<feature type="region of interest" description="Disordered" evidence="1">
    <location>
        <begin position="459"/>
        <end position="483"/>
    </location>
</feature>
<protein>
    <submittedName>
        <fullName evidence="3">Uncharacterized protein</fullName>
    </submittedName>
</protein>
<dbReference type="AlphaFoldDB" id="A0AA85ITY8"/>
<feature type="compositionally biased region" description="Low complexity" evidence="1">
    <location>
        <begin position="165"/>
        <end position="177"/>
    </location>
</feature>
<evidence type="ECO:0000313" key="3">
    <source>
        <dbReference type="WBParaSite" id="TREG1_10780.1"/>
    </source>
</evidence>
<name>A0AA85ITY8_TRIRE</name>
<proteinExistence type="predicted"/>
<evidence type="ECO:0000313" key="2">
    <source>
        <dbReference type="Proteomes" id="UP000050795"/>
    </source>
</evidence>
<feature type="compositionally biased region" description="Polar residues" evidence="1">
    <location>
        <begin position="127"/>
        <end position="142"/>
    </location>
</feature>
<feature type="region of interest" description="Disordered" evidence="1">
    <location>
        <begin position="123"/>
        <end position="197"/>
    </location>
</feature>